<gene>
    <name evidence="8" type="ORF">AZF00_12765</name>
</gene>
<name>A0A127M7E5_9GAMM</name>
<dbReference type="Gene3D" id="1.10.630.10">
    <property type="entry name" value="Cytochrome P450"/>
    <property type="match status" value="1"/>
</dbReference>
<dbReference type="InterPro" id="IPR036396">
    <property type="entry name" value="Cyt_P450_sf"/>
</dbReference>
<comment type="similarity">
    <text evidence="1 7">Belongs to the cytochrome P450 family.</text>
</comment>
<dbReference type="CDD" id="cd11033">
    <property type="entry name" value="CYP142-like"/>
    <property type="match status" value="1"/>
</dbReference>
<evidence type="ECO:0000256" key="3">
    <source>
        <dbReference type="ARBA" id="ARBA00022723"/>
    </source>
</evidence>
<keyword evidence="5 7" id="KW-0408">Iron</keyword>
<proteinExistence type="inferred from homology"/>
<evidence type="ECO:0000256" key="5">
    <source>
        <dbReference type="ARBA" id="ARBA00023004"/>
    </source>
</evidence>
<protein>
    <submittedName>
        <fullName evidence="8">Cytochrome</fullName>
    </submittedName>
</protein>
<evidence type="ECO:0000256" key="7">
    <source>
        <dbReference type="RuleBase" id="RU000461"/>
    </source>
</evidence>
<dbReference type="PRINTS" id="PR00359">
    <property type="entry name" value="BP450"/>
</dbReference>
<dbReference type="SUPFAM" id="SSF48264">
    <property type="entry name" value="Cytochrome P450"/>
    <property type="match status" value="1"/>
</dbReference>
<dbReference type="AlphaFoldDB" id="A0A127M7E5"/>
<dbReference type="KEGG" id="zal:AZF00_12765"/>
<dbReference type="EMBL" id="CP014544">
    <property type="protein sequence ID" value="AMO69121.1"/>
    <property type="molecule type" value="Genomic_DNA"/>
</dbReference>
<evidence type="ECO:0000256" key="6">
    <source>
        <dbReference type="ARBA" id="ARBA00023033"/>
    </source>
</evidence>
<dbReference type="GO" id="GO:0005506">
    <property type="term" value="F:iron ion binding"/>
    <property type="evidence" value="ECO:0007669"/>
    <property type="project" value="InterPro"/>
</dbReference>
<dbReference type="Pfam" id="PF00067">
    <property type="entry name" value="p450"/>
    <property type="match status" value="1"/>
</dbReference>
<dbReference type="PANTHER" id="PTHR46696:SF4">
    <property type="entry name" value="BIOTIN BIOSYNTHESIS CYTOCHROME P450"/>
    <property type="match status" value="1"/>
</dbReference>
<dbReference type="InterPro" id="IPR001128">
    <property type="entry name" value="Cyt_P450"/>
</dbReference>
<evidence type="ECO:0000256" key="4">
    <source>
        <dbReference type="ARBA" id="ARBA00023002"/>
    </source>
</evidence>
<keyword evidence="2 7" id="KW-0349">Heme</keyword>
<dbReference type="RefSeq" id="WP_008248764.1">
    <property type="nucleotide sequence ID" value="NZ_CP014544.1"/>
</dbReference>
<dbReference type="GO" id="GO:0006707">
    <property type="term" value="P:cholesterol catabolic process"/>
    <property type="evidence" value="ECO:0007669"/>
    <property type="project" value="TreeGrafter"/>
</dbReference>
<dbReference type="GO" id="GO:0020037">
    <property type="term" value="F:heme binding"/>
    <property type="evidence" value="ECO:0007669"/>
    <property type="project" value="InterPro"/>
</dbReference>
<dbReference type="InterPro" id="IPR002397">
    <property type="entry name" value="Cyt_P450_B"/>
</dbReference>
<keyword evidence="4 7" id="KW-0560">Oxidoreductase</keyword>
<dbReference type="GO" id="GO:0008395">
    <property type="term" value="F:steroid hydroxylase activity"/>
    <property type="evidence" value="ECO:0007669"/>
    <property type="project" value="TreeGrafter"/>
</dbReference>
<keyword evidence="6 7" id="KW-0503">Monooxygenase</keyword>
<dbReference type="Proteomes" id="UP000074119">
    <property type="component" value="Chromosome"/>
</dbReference>
<reference evidence="8 9" key="1">
    <citation type="submission" date="2015-12" db="EMBL/GenBank/DDBJ databases">
        <authorList>
            <person name="Shamseldin A."/>
            <person name="Moawad H."/>
            <person name="Abd El-Rahim W.M."/>
            <person name="Sadowsky M.J."/>
        </authorList>
    </citation>
    <scope>NUCLEOTIDE SEQUENCE [LARGE SCALE GENOMIC DNA]</scope>
    <source>
        <strain evidence="8 9">SM2</strain>
    </source>
</reference>
<evidence type="ECO:0000313" key="9">
    <source>
        <dbReference type="Proteomes" id="UP000074119"/>
    </source>
</evidence>
<accession>A0A127M7E5</accession>
<keyword evidence="3 7" id="KW-0479">Metal-binding</keyword>
<dbReference type="InterPro" id="IPR017972">
    <property type="entry name" value="Cyt_P450_CS"/>
</dbReference>
<organism evidence="8 9">
    <name type="scientific">Zhongshania aliphaticivorans</name>
    <dbReference type="NCBI Taxonomy" id="1470434"/>
    <lineage>
        <taxon>Bacteria</taxon>
        <taxon>Pseudomonadati</taxon>
        <taxon>Pseudomonadota</taxon>
        <taxon>Gammaproteobacteria</taxon>
        <taxon>Cellvibrionales</taxon>
        <taxon>Spongiibacteraceae</taxon>
        <taxon>Zhongshania</taxon>
    </lineage>
</organism>
<dbReference type="FunFam" id="1.10.630.10:FF:000018">
    <property type="entry name" value="Cytochrome P450 monooxygenase"/>
    <property type="match status" value="1"/>
</dbReference>
<evidence type="ECO:0000256" key="2">
    <source>
        <dbReference type="ARBA" id="ARBA00022617"/>
    </source>
</evidence>
<dbReference type="GO" id="GO:0036199">
    <property type="term" value="F:cholest-4-en-3-one 26-monooxygenase activity"/>
    <property type="evidence" value="ECO:0007669"/>
    <property type="project" value="TreeGrafter"/>
</dbReference>
<evidence type="ECO:0000313" key="8">
    <source>
        <dbReference type="EMBL" id="AMO69121.1"/>
    </source>
</evidence>
<evidence type="ECO:0000256" key="1">
    <source>
        <dbReference type="ARBA" id="ARBA00010617"/>
    </source>
</evidence>
<dbReference type="PANTHER" id="PTHR46696">
    <property type="entry name" value="P450, PUTATIVE (EUROFUNG)-RELATED"/>
    <property type="match status" value="1"/>
</dbReference>
<dbReference type="STRING" id="1470434.AZF00_12765"/>
<sequence length="416" mass="47492">MSQCPFANLLSLDTYQNGMPYEELARIRAQGSMMYMEDPENGVPYWAVVKRDALDFVSQNPDLFSSNLQGAFPMEVHESEKEIQAIMQENIIISMDPPKHMKYRKIVRDAFTPKAVNNMETWLRESARAIIDRVASKGECEFVEDIAAELPLMAILELLGVPQEDRKQFFEWTNIMAFADDPDLATSRDEANTVSFEVMGYAAELAAKQRANPTSQVVEALLNGEVDGQKVTEEMFAWMFILIMVGGNESTRTATAHGMRLLMEHPDQLQHLVDHPEDIADAVEEMLRYNTAFIAMRRTATQDIEWNGYNIKKGDKVVLHYHAVNHDEDVFGEDAMKFDIHRAKKMPTLRREMRAFGIGEHFCLGMNLARMELNIIFEELIPRIPNPKFAGDVTYMRSFFINTIKSMPITFDPVSA</sequence>
<dbReference type="PROSITE" id="PS00086">
    <property type="entry name" value="CYTOCHROME_P450"/>
    <property type="match status" value="1"/>
</dbReference>